<evidence type="ECO:0000313" key="2">
    <source>
        <dbReference type="Proteomes" id="UP001154282"/>
    </source>
</evidence>
<proteinExistence type="predicted"/>
<sequence>MAMWLAPECSMTGSPEGLVGTDSFATPANQIWKQLWKL</sequence>
<gene>
    <name evidence="1" type="ORF">LITE_LOCUS3869</name>
</gene>
<organism evidence="1 2">
    <name type="scientific">Linum tenue</name>
    <dbReference type="NCBI Taxonomy" id="586396"/>
    <lineage>
        <taxon>Eukaryota</taxon>
        <taxon>Viridiplantae</taxon>
        <taxon>Streptophyta</taxon>
        <taxon>Embryophyta</taxon>
        <taxon>Tracheophyta</taxon>
        <taxon>Spermatophyta</taxon>
        <taxon>Magnoliopsida</taxon>
        <taxon>eudicotyledons</taxon>
        <taxon>Gunneridae</taxon>
        <taxon>Pentapetalae</taxon>
        <taxon>rosids</taxon>
        <taxon>fabids</taxon>
        <taxon>Malpighiales</taxon>
        <taxon>Linaceae</taxon>
        <taxon>Linum</taxon>
    </lineage>
</organism>
<name>A0AAV0HE38_9ROSI</name>
<dbReference type="AlphaFoldDB" id="A0AAV0HE38"/>
<evidence type="ECO:0000313" key="1">
    <source>
        <dbReference type="EMBL" id="CAI0383137.1"/>
    </source>
</evidence>
<comment type="caution">
    <text evidence="1">The sequence shown here is derived from an EMBL/GenBank/DDBJ whole genome shotgun (WGS) entry which is preliminary data.</text>
</comment>
<dbReference type="EMBL" id="CAMGYJ010000002">
    <property type="protein sequence ID" value="CAI0383137.1"/>
    <property type="molecule type" value="Genomic_DNA"/>
</dbReference>
<protein>
    <submittedName>
        <fullName evidence="1">Uncharacterized protein</fullName>
    </submittedName>
</protein>
<accession>A0AAV0HE38</accession>
<dbReference type="Proteomes" id="UP001154282">
    <property type="component" value="Unassembled WGS sequence"/>
</dbReference>
<reference evidence="1" key="1">
    <citation type="submission" date="2022-08" db="EMBL/GenBank/DDBJ databases">
        <authorList>
            <person name="Gutierrez-Valencia J."/>
        </authorList>
    </citation>
    <scope>NUCLEOTIDE SEQUENCE</scope>
</reference>
<keyword evidence="2" id="KW-1185">Reference proteome</keyword>